<name>A0A8J4PNZ3_9MYCE</name>
<keyword evidence="5" id="KW-1185">Reference proteome</keyword>
<dbReference type="PROSITE" id="PS51082">
    <property type="entry name" value="WH2"/>
    <property type="match status" value="1"/>
</dbReference>
<feature type="compositionally biased region" description="Pro residues" evidence="2">
    <location>
        <begin position="299"/>
        <end position="312"/>
    </location>
</feature>
<dbReference type="GO" id="GO:0005856">
    <property type="term" value="C:cytoskeleton"/>
    <property type="evidence" value="ECO:0007669"/>
    <property type="project" value="UniProtKB-SubCell"/>
</dbReference>
<feature type="compositionally biased region" description="Pro residues" evidence="2">
    <location>
        <begin position="260"/>
        <end position="288"/>
    </location>
</feature>
<proteinExistence type="inferred from homology"/>
<feature type="compositionally biased region" description="Pro residues" evidence="2">
    <location>
        <begin position="326"/>
        <end position="347"/>
    </location>
</feature>
<dbReference type="OrthoDB" id="20101at2759"/>
<dbReference type="GO" id="GO:0031209">
    <property type="term" value="C:SCAR complex"/>
    <property type="evidence" value="ECO:0007669"/>
    <property type="project" value="TreeGrafter"/>
</dbReference>
<feature type="domain" description="WH2" evidence="3">
    <location>
        <begin position="366"/>
        <end position="383"/>
    </location>
</feature>
<dbReference type="EMBL" id="AJWJ01000557">
    <property type="protein sequence ID" value="KAF2070011.1"/>
    <property type="molecule type" value="Genomic_DNA"/>
</dbReference>
<dbReference type="GO" id="GO:2000601">
    <property type="term" value="P:positive regulation of Arp2/3 complex-mediated actin nucleation"/>
    <property type="evidence" value="ECO:0007669"/>
    <property type="project" value="TreeGrafter"/>
</dbReference>
<dbReference type="PANTHER" id="PTHR12902:SF1">
    <property type="entry name" value="WISKOTT-ALDRICH SYNDROME PROTEIN FAMILY MEMBER"/>
    <property type="match status" value="1"/>
</dbReference>
<comment type="caution">
    <text evidence="4">The sequence shown here is derived from an EMBL/GenBank/DDBJ whole genome shotgun (WGS) entry which is preliminary data.</text>
</comment>
<dbReference type="Gene3D" id="6.10.280.150">
    <property type="match status" value="2"/>
</dbReference>
<evidence type="ECO:0000259" key="3">
    <source>
        <dbReference type="PROSITE" id="PS51082"/>
    </source>
</evidence>
<reference evidence="4" key="1">
    <citation type="submission" date="2020-01" db="EMBL/GenBank/DDBJ databases">
        <title>Development of genomics and gene disruption for Polysphondylium violaceum indicates a role for the polyketide synthase stlB in stalk morphogenesis.</title>
        <authorList>
            <person name="Narita B."/>
            <person name="Kawabe Y."/>
            <person name="Kin K."/>
            <person name="Saito T."/>
            <person name="Gibbs R."/>
            <person name="Kuspa A."/>
            <person name="Muzny D."/>
            <person name="Queller D."/>
            <person name="Richards S."/>
            <person name="Strassman J."/>
            <person name="Sucgang R."/>
            <person name="Worley K."/>
            <person name="Schaap P."/>
        </authorList>
    </citation>
    <scope>NUCLEOTIDE SEQUENCE</scope>
    <source>
        <strain evidence="4">QSvi11</strain>
    </source>
</reference>
<evidence type="ECO:0000256" key="1">
    <source>
        <dbReference type="ARBA" id="ARBA00006993"/>
    </source>
</evidence>
<protein>
    <recommendedName>
        <fullName evidence="3">WH2 domain-containing protein</fullName>
    </recommendedName>
</protein>
<dbReference type="Proteomes" id="UP000695562">
    <property type="component" value="Unassembled WGS sequence"/>
</dbReference>
<dbReference type="Gene3D" id="1.20.5.340">
    <property type="match status" value="1"/>
</dbReference>
<sequence>MVLITRYLPSINDNNKPNVENIQNKDQITDAVLHNNTVGIINQLMVLAHHANNIFKSLADESTAVVTRLNKLNSRIPPLMAMLPNIEAHHTNTSIESMNSKPRAEYHAENAERHQHFTHGSIPASVNQVYQEKCKPPPKLHLLDAYMDEGQKSLKLYTNPDFFIDEWVAEQQKQREEARQRRRERREARLKKKGEKVEGTEVKKVKRVQKVRYDPVTGEKIIITVDGPAANTPPPSRDASHQQQQQYQQQAPAHHQPQFSAPPPPQTAAHFTPPPPPMNQFNTPPPLQSNPSFSGAFSSPPPPSSTYSPPPQQNISHHHAPSAPTSAPPPPPPPPPPSAPAPPPPPSFKSSVASEGAAAKPKASDARSDLLTSIISGISLKPAEERKIAEPVAKKEEGLNVADILARRIAWAASDSEDDDDSDEDSDWD</sequence>
<evidence type="ECO:0000313" key="4">
    <source>
        <dbReference type="EMBL" id="KAF2070011.1"/>
    </source>
</evidence>
<feature type="compositionally biased region" description="Basic residues" evidence="2">
    <location>
        <begin position="180"/>
        <end position="194"/>
    </location>
</feature>
<feature type="region of interest" description="Disordered" evidence="2">
    <location>
        <begin position="226"/>
        <end position="369"/>
    </location>
</feature>
<feature type="compositionally biased region" description="Low complexity" evidence="2">
    <location>
        <begin position="241"/>
        <end position="259"/>
    </location>
</feature>
<feature type="compositionally biased region" description="Low complexity" evidence="2">
    <location>
        <begin position="289"/>
        <end position="298"/>
    </location>
</feature>
<dbReference type="GO" id="GO:0030036">
    <property type="term" value="P:actin cytoskeleton organization"/>
    <property type="evidence" value="ECO:0007669"/>
    <property type="project" value="InterPro"/>
</dbReference>
<dbReference type="PRINTS" id="PR01217">
    <property type="entry name" value="PRICHEXTENSN"/>
</dbReference>
<dbReference type="AlphaFoldDB" id="A0A8J4PNZ3"/>
<dbReference type="GO" id="GO:0034237">
    <property type="term" value="F:protein kinase A regulatory subunit binding"/>
    <property type="evidence" value="ECO:0007669"/>
    <property type="project" value="TreeGrafter"/>
</dbReference>
<evidence type="ECO:0000313" key="5">
    <source>
        <dbReference type="Proteomes" id="UP000695562"/>
    </source>
</evidence>
<dbReference type="GO" id="GO:0071933">
    <property type="term" value="F:Arp2/3 complex binding"/>
    <property type="evidence" value="ECO:0007669"/>
    <property type="project" value="TreeGrafter"/>
</dbReference>
<feature type="region of interest" description="Disordered" evidence="2">
    <location>
        <begin position="178"/>
        <end position="198"/>
    </location>
</feature>
<dbReference type="GO" id="GO:0003779">
    <property type="term" value="F:actin binding"/>
    <property type="evidence" value="ECO:0007669"/>
    <property type="project" value="UniProtKB-KW"/>
</dbReference>
<dbReference type="PANTHER" id="PTHR12902">
    <property type="entry name" value="WASP-1"/>
    <property type="match status" value="1"/>
</dbReference>
<dbReference type="InterPro" id="IPR028288">
    <property type="entry name" value="SCAR/WAVE_fam"/>
</dbReference>
<dbReference type="InterPro" id="IPR003124">
    <property type="entry name" value="WH2_dom"/>
</dbReference>
<organism evidence="4 5">
    <name type="scientific">Polysphondylium violaceum</name>
    <dbReference type="NCBI Taxonomy" id="133409"/>
    <lineage>
        <taxon>Eukaryota</taxon>
        <taxon>Amoebozoa</taxon>
        <taxon>Evosea</taxon>
        <taxon>Eumycetozoa</taxon>
        <taxon>Dictyostelia</taxon>
        <taxon>Dictyosteliales</taxon>
        <taxon>Dictyosteliaceae</taxon>
        <taxon>Polysphondylium</taxon>
    </lineage>
</organism>
<gene>
    <name evidence="4" type="ORF">CYY_008668</name>
</gene>
<evidence type="ECO:0000256" key="2">
    <source>
        <dbReference type="SAM" id="MobiDB-lite"/>
    </source>
</evidence>
<accession>A0A8J4PNZ3</accession>
<comment type="similarity">
    <text evidence="1">Belongs to the SCAR/WAVE family.</text>
</comment>